<name>A0A7W5BEY7_9BURK</name>
<sequence>MSLPNAPQSVVGADGLPLFGRYAGQAERFDWPALAKPYARNRLWRRLHHKKWHYVSLVTEQLMCAVAIVDVGWTTTCFAYAFDRNDGDIMANYSQDGLPGRFSAGVADSVGGDSWFRTRDTRIAIEHAPGGCYRLELRCPHMEIDAEFGPAAAPLLLATGPVKGGAVHATQKSSGLPLTGEVRTWRDEYRLDGGVASFDYSNGLLARETAWRWASGHNLELGFNLQAGYFGACENALWLDGQIVPLGPAHFIYDQHDPLARWHIFTEDDQLDLVFTPEGARRQDRNLLVAASRYVQPVGTFNGWVRAAPDAPQRIVSQLAGVTEDHFSRW</sequence>
<dbReference type="EMBL" id="JACHXD010000018">
    <property type="protein sequence ID" value="MBB3121646.1"/>
    <property type="molecule type" value="Genomic_DNA"/>
</dbReference>
<proteinExistence type="predicted"/>
<dbReference type="Proteomes" id="UP000541535">
    <property type="component" value="Unassembled WGS sequence"/>
</dbReference>
<dbReference type="PANTHER" id="PTHR35868">
    <property type="entry name" value="DUF2804 DOMAIN-CONTAINING PROTEIN-RELATED"/>
    <property type="match status" value="1"/>
</dbReference>
<dbReference type="Pfam" id="PF10974">
    <property type="entry name" value="DUF2804"/>
    <property type="match status" value="1"/>
</dbReference>
<evidence type="ECO:0008006" key="3">
    <source>
        <dbReference type="Google" id="ProtNLM"/>
    </source>
</evidence>
<gene>
    <name evidence="1" type="ORF">FHS03_004724</name>
</gene>
<keyword evidence="2" id="KW-1185">Reference proteome</keyword>
<evidence type="ECO:0000313" key="2">
    <source>
        <dbReference type="Proteomes" id="UP000541535"/>
    </source>
</evidence>
<evidence type="ECO:0000313" key="1">
    <source>
        <dbReference type="EMBL" id="MBB3121646.1"/>
    </source>
</evidence>
<dbReference type="RefSeq" id="WP_183443346.1">
    <property type="nucleotide sequence ID" value="NZ_JACHXD010000018.1"/>
</dbReference>
<reference evidence="1 2" key="1">
    <citation type="submission" date="2020-08" db="EMBL/GenBank/DDBJ databases">
        <title>Genomic Encyclopedia of Type Strains, Phase III (KMG-III): the genomes of soil and plant-associated and newly described type strains.</title>
        <authorList>
            <person name="Whitman W."/>
        </authorList>
    </citation>
    <scope>NUCLEOTIDE SEQUENCE [LARGE SCALE GENOMIC DNA]</scope>
    <source>
        <strain evidence="1 2">CECT 8897</strain>
    </source>
</reference>
<organism evidence="1 2">
    <name type="scientific">Pseudoduganella violacea</name>
    <dbReference type="NCBI Taxonomy" id="1715466"/>
    <lineage>
        <taxon>Bacteria</taxon>
        <taxon>Pseudomonadati</taxon>
        <taxon>Pseudomonadota</taxon>
        <taxon>Betaproteobacteria</taxon>
        <taxon>Burkholderiales</taxon>
        <taxon>Oxalobacteraceae</taxon>
        <taxon>Telluria group</taxon>
        <taxon>Pseudoduganella</taxon>
    </lineage>
</organism>
<dbReference type="PANTHER" id="PTHR35868:SF4">
    <property type="entry name" value="DUF2804 DOMAIN-CONTAINING PROTEIN"/>
    <property type="match status" value="1"/>
</dbReference>
<dbReference type="InterPro" id="IPR021243">
    <property type="entry name" value="DUF2804"/>
</dbReference>
<protein>
    <recommendedName>
        <fullName evidence="3">DUF2804 family protein</fullName>
    </recommendedName>
</protein>
<dbReference type="AlphaFoldDB" id="A0A7W5BEY7"/>
<comment type="caution">
    <text evidence="1">The sequence shown here is derived from an EMBL/GenBank/DDBJ whole genome shotgun (WGS) entry which is preliminary data.</text>
</comment>
<accession>A0A7W5BEY7</accession>